<gene>
    <name evidence="1" type="ORF">MM415A00229_0037</name>
    <name evidence="2" type="ORF">MM415B02125_0008</name>
</gene>
<evidence type="ECO:0000313" key="2">
    <source>
        <dbReference type="EMBL" id="QJA86137.1"/>
    </source>
</evidence>
<organism evidence="2">
    <name type="scientific">viral metagenome</name>
    <dbReference type="NCBI Taxonomy" id="1070528"/>
    <lineage>
        <taxon>unclassified sequences</taxon>
        <taxon>metagenomes</taxon>
        <taxon>organismal metagenomes</taxon>
    </lineage>
</organism>
<proteinExistence type="predicted"/>
<accession>A0A6M3KVJ2</accession>
<dbReference type="EMBL" id="MT142617">
    <property type="protein sequence ID" value="QJA86137.1"/>
    <property type="molecule type" value="Genomic_DNA"/>
</dbReference>
<sequence>MPLQSNLEDLTLEDLQNLENCKAWQVFIQELTDHKVGLQIVLSSPSQTETIDDVRMAQGRIQIIEENLAWIDVIREGILTELEEQKEKVSHED</sequence>
<evidence type="ECO:0000313" key="1">
    <source>
        <dbReference type="EMBL" id="QJA84089.1"/>
    </source>
</evidence>
<dbReference type="EMBL" id="MT142523">
    <property type="protein sequence ID" value="QJA84089.1"/>
    <property type="molecule type" value="Genomic_DNA"/>
</dbReference>
<name>A0A6M3KVJ2_9ZZZZ</name>
<dbReference type="AlphaFoldDB" id="A0A6M3KVJ2"/>
<protein>
    <submittedName>
        <fullName evidence="2">Uncharacterized protein</fullName>
    </submittedName>
</protein>
<reference evidence="2" key="1">
    <citation type="submission" date="2020-03" db="EMBL/GenBank/DDBJ databases">
        <title>The deep terrestrial virosphere.</title>
        <authorList>
            <person name="Holmfeldt K."/>
            <person name="Nilsson E."/>
            <person name="Simone D."/>
            <person name="Lopez-Fernandez M."/>
            <person name="Wu X."/>
            <person name="de Brujin I."/>
            <person name="Lundin D."/>
            <person name="Andersson A."/>
            <person name="Bertilsson S."/>
            <person name="Dopson M."/>
        </authorList>
    </citation>
    <scope>NUCLEOTIDE SEQUENCE</scope>
    <source>
        <strain evidence="1">MM415A00229</strain>
        <strain evidence="2">MM415B02125</strain>
    </source>
</reference>